<feature type="non-terminal residue" evidence="2">
    <location>
        <position position="1"/>
    </location>
</feature>
<gene>
    <name evidence="2" type="ORF">TAV2_LOCUS3800</name>
</gene>
<organism evidence="2 3">
    <name type="scientific">Thlaspi arvense</name>
    <name type="common">Field penny-cress</name>
    <dbReference type="NCBI Taxonomy" id="13288"/>
    <lineage>
        <taxon>Eukaryota</taxon>
        <taxon>Viridiplantae</taxon>
        <taxon>Streptophyta</taxon>
        <taxon>Embryophyta</taxon>
        <taxon>Tracheophyta</taxon>
        <taxon>Spermatophyta</taxon>
        <taxon>Magnoliopsida</taxon>
        <taxon>eudicotyledons</taxon>
        <taxon>Gunneridae</taxon>
        <taxon>Pentapetalae</taxon>
        <taxon>rosids</taxon>
        <taxon>malvids</taxon>
        <taxon>Brassicales</taxon>
        <taxon>Brassicaceae</taxon>
        <taxon>Thlaspideae</taxon>
        <taxon>Thlaspi</taxon>
    </lineage>
</organism>
<reference evidence="2 3" key="1">
    <citation type="submission" date="2022-03" db="EMBL/GenBank/DDBJ databases">
        <authorList>
            <person name="Nunn A."/>
            <person name="Chopra R."/>
            <person name="Nunn A."/>
            <person name="Contreras Garrido A."/>
        </authorList>
    </citation>
    <scope>NUCLEOTIDE SEQUENCE [LARGE SCALE GENOMIC DNA]</scope>
</reference>
<dbReference type="AlphaFoldDB" id="A0AAU9R6R0"/>
<proteinExistence type="predicted"/>
<keyword evidence="1" id="KW-1133">Transmembrane helix</keyword>
<evidence type="ECO:0000256" key="1">
    <source>
        <dbReference type="SAM" id="Phobius"/>
    </source>
</evidence>
<keyword evidence="3" id="KW-1185">Reference proteome</keyword>
<feature type="non-terminal residue" evidence="2">
    <location>
        <position position="163"/>
    </location>
</feature>
<accession>A0AAU9R6R0</accession>
<protein>
    <submittedName>
        <fullName evidence="2">Uncharacterized protein</fullName>
    </submittedName>
</protein>
<keyword evidence="1" id="KW-0812">Transmembrane</keyword>
<name>A0AAU9R6R0_THLAR</name>
<evidence type="ECO:0000313" key="2">
    <source>
        <dbReference type="EMBL" id="CAH2034667.1"/>
    </source>
</evidence>
<sequence>LSRVFTASYQYILFPISYLLVFSIFHQEFFHIHKDCTGLQVSIVRSGWAKFLGHVEEGIKYEPEQCTAIIDSGMTDIHGPHTKRSMKSMKQLEQQSKQEKLNALRTYPNMVQELHKYLGQAFMQAYHTVFDYRVVGLHKSLTQITQKSALLKQQNKRRKMKEI</sequence>
<feature type="transmembrane region" description="Helical" evidence="1">
    <location>
        <begin position="6"/>
        <end position="25"/>
    </location>
</feature>
<dbReference type="EMBL" id="OU466857">
    <property type="protein sequence ID" value="CAH2034667.1"/>
    <property type="molecule type" value="Genomic_DNA"/>
</dbReference>
<evidence type="ECO:0000313" key="3">
    <source>
        <dbReference type="Proteomes" id="UP000836841"/>
    </source>
</evidence>
<keyword evidence="1" id="KW-0472">Membrane</keyword>
<dbReference type="Proteomes" id="UP000836841">
    <property type="component" value="Chromosome 1"/>
</dbReference>